<evidence type="ECO:0000313" key="8">
    <source>
        <dbReference type="Proteomes" id="UP000288716"/>
    </source>
</evidence>
<protein>
    <submittedName>
        <fullName evidence="7">UBX domain-containing protein 1-B-like protein</fullName>
    </submittedName>
</protein>
<keyword evidence="3 4" id="KW-0175">Coiled coil</keyword>
<evidence type="ECO:0000256" key="1">
    <source>
        <dbReference type="ARBA" id="ARBA00004496"/>
    </source>
</evidence>
<name>A0A443SE76_9ACAR</name>
<dbReference type="GO" id="GO:0036435">
    <property type="term" value="F:K48-linked polyubiquitin modification-dependent protein binding"/>
    <property type="evidence" value="ECO:0007669"/>
    <property type="project" value="TreeGrafter"/>
</dbReference>
<evidence type="ECO:0000256" key="4">
    <source>
        <dbReference type="SAM" id="Coils"/>
    </source>
</evidence>
<dbReference type="PANTHER" id="PTHR46340">
    <property type="entry name" value="UBX DOMAIN-CONTAINING PROTEIN 1"/>
    <property type="match status" value="1"/>
</dbReference>
<keyword evidence="2" id="KW-0963">Cytoplasm</keyword>
<feature type="domain" description="UBA" evidence="5">
    <location>
        <begin position="3"/>
        <end position="44"/>
    </location>
</feature>
<dbReference type="InterPro" id="IPR001012">
    <property type="entry name" value="UBX_dom"/>
</dbReference>
<evidence type="ECO:0000256" key="2">
    <source>
        <dbReference type="ARBA" id="ARBA00022490"/>
    </source>
</evidence>
<dbReference type="GO" id="GO:0005634">
    <property type="term" value="C:nucleus"/>
    <property type="evidence" value="ECO:0007669"/>
    <property type="project" value="TreeGrafter"/>
</dbReference>
<dbReference type="AlphaFoldDB" id="A0A443SE76"/>
<dbReference type="PROSITE" id="PS50033">
    <property type="entry name" value="UBX"/>
    <property type="match status" value="1"/>
</dbReference>
<evidence type="ECO:0000259" key="5">
    <source>
        <dbReference type="PROSITE" id="PS50030"/>
    </source>
</evidence>
<feature type="domain" description="UBX" evidence="6">
    <location>
        <begin position="196"/>
        <end position="279"/>
    </location>
</feature>
<dbReference type="InterPro" id="IPR009060">
    <property type="entry name" value="UBA-like_sf"/>
</dbReference>
<dbReference type="Pfam" id="PF22562">
    <property type="entry name" value="UBA_7"/>
    <property type="match status" value="1"/>
</dbReference>
<dbReference type="SMART" id="SM00165">
    <property type="entry name" value="UBA"/>
    <property type="match status" value="1"/>
</dbReference>
<dbReference type="PANTHER" id="PTHR46340:SF1">
    <property type="entry name" value="UBX DOMAIN-CONTAINING PROTEIN 1"/>
    <property type="match status" value="1"/>
</dbReference>
<dbReference type="EMBL" id="NCKV01003353">
    <property type="protein sequence ID" value="RWS25818.1"/>
    <property type="molecule type" value="Genomic_DNA"/>
</dbReference>
<dbReference type="SUPFAM" id="SSF54236">
    <property type="entry name" value="Ubiquitin-like"/>
    <property type="match status" value="1"/>
</dbReference>
<dbReference type="Gene3D" id="1.10.8.10">
    <property type="entry name" value="DNA helicase RuvA subunit, C-terminal domain"/>
    <property type="match status" value="1"/>
</dbReference>
<dbReference type="InterPro" id="IPR015940">
    <property type="entry name" value="UBA"/>
</dbReference>
<feature type="coiled-coil region" evidence="4">
    <location>
        <begin position="72"/>
        <end position="117"/>
    </location>
</feature>
<dbReference type="SUPFAM" id="SSF46934">
    <property type="entry name" value="UBA-like"/>
    <property type="match status" value="1"/>
</dbReference>
<proteinExistence type="predicted"/>
<keyword evidence="8" id="KW-1185">Reference proteome</keyword>
<dbReference type="InterPro" id="IPR029071">
    <property type="entry name" value="Ubiquitin-like_domsf"/>
</dbReference>
<evidence type="ECO:0000259" key="6">
    <source>
        <dbReference type="PROSITE" id="PS50033"/>
    </source>
</evidence>
<dbReference type="SMART" id="SM00166">
    <property type="entry name" value="UBX"/>
    <property type="match status" value="1"/>
</dbReference>
<sequence>MSSMNDYITQQLKEMGFDENKIKKALEATKAESVEEVMEWIITHEDCSDEHSSIQQQPKVEDGVTDDLKVVQEAKEKERTDEEKELERKRYEDLIKQRRLEREEKEKKEEIEKEKTRRKTGCEVSKLREKMETEERIRLAEELRRDKLETQAHKQAILEQIRRDREAQKMKNNPIATPVVPIAHTVSSTTTSTAANDHTNCRLAIRLPTGQTLQQQFSSKEQLASVRLYIQMNRPDKPFNESQLASFDLIFPPNRRFTDEEMEKSLSELGLCPSARLTVSDRK</sequence>
<evidence type="ECO:0000256" key="3">
    <source>
        <dbReference type="ARBA" id="ARBA00023054"/>
    </source>
</evidence>
<comment type="caution">
    <text evidence="7">The sequence shown here is derived from an EMBL/GenBank/DDBJ whole genome shotgun (WGS) entry which is preliminary data.</text>
</comment>
<dbReference type="VEuPathDB" id="VectorBase:LDEU006221"/>
<dbReference type="Gene3D" id="3.10.20.90">
    <property type="entry name" value="Phosphatidylinositol 3-kinase Catalytic Subunit, Chain A, domain 1"/>
    <property type="match status" value="1"/>
</dbReference>
<dbReference type="PROSITE" id="PS50030">
    <property type="entry name" value="UBA"/>
    <property type="match status" value="1"/>
</dbReference>
<comment type="subcellular location">
    <subcellularLocation>
        <location evidence="1">Cytoplasm</location>
    </subcellularLocation>
</comment>
<dbReference type="GO" id="GO:1903094">
    <property type="term" value="P:negative regulation of protein K48-linked deubiquitination"/>
    <property type="evidence" value="ECO:0007669"/>
    <property type="project" value="TreeGrafter"/>
</dbReference>
<dbReference type="OrthoDB" id="10254930at2759"/>
<dbReference type="Pfam" id="PF00789">
    <property type="entry name" value="UBX"/>
    <property type="match status" value="1"/>
</dbReference>
<reference evidence="7 8" key="1">
    <citation type="journal article" date="2018" name="Gigascience">
        <title>Genomes of trombidid mites reveal novel predicted allergens and laterally-transferred genes associated with secondary metabolism.</title>
        <authorList>
            <person name="Dong X."/>
            <person name="Chaisiri K."/>
            <person name="Xia D."/>
            <person name="Armstrong S.D."/>
            <person name="Fang Y."/>
            <person name="Donnelly M.J."/>
            <person name="Kadowaki T."/>
            <person name="McGarry J.W."/>
            <person name="Darby A.C."/>
            <person name="Makepeace B.L."/>
        </authorList>
    </citation>
    <scope>NUCLEOTIDE SEQUENCE [LARGE SCALE GENOMIC DNA]</scope>
    <source>
        <strain evidence="7">UoL-UT</strain>
    </source>
</reference>
<dbReference type="Proteomes" id="UP000288716">
    <property type="component" value="Unassembled WGS sequence"/>
</dbReference>
<dbReference type="GO" id="GO:0005737">
    <property type="term" value="C:cytoplasm"/>
    <property type="evidence" value="ECO:0007669"/>
    <property type="project" value="UniProtKB-SubCell"/>
</dbReference>
<gene>
    <name evidence="7" type="ORF">B4U80_05987</name>
</gene>
<accession>A0A443SE76</accession>
<dbReference type="GO" id="GO:0032435">
    <property type="term" value="P:negative regulation of proteasomal ubiquitin-dependent protein catabolic process"/>
    <property type="evidence" value="ECO:0007669"/>
    <property type="project" value="TreeGrafter"/>
</dbReference>
<organism evidence="7 8">
    <name type="scientific">Leptotrombidium deliense</name>
    <dbReference type="NCBI Taxonomy" id="299467"/>
    <lineage>
        <taxon>Eukaryota</taxon>
        <taxon>Metazoa</taxon>
        <taxon>Ecdysozoa</taxon>
        <taxon>Arthropoda</taxon>
        <taxon>Chelicerata</taxon>
        <taxon>Arachnida</taxon>
        <taxon>Acari</taxon>
        <taxon>Acariformes</taxon>
        <taxon>Trombidiformes</taxon>
        <taxon>Prostigmata</taxon>
        <taxon>Anystina</taxon>
        <taxon>Parasitengona</taxon>
        <taxon>Trombiculoidea</taxon>
        <taxon>Trombiculidae</taxon>
        <taxon>Leptotrombidium</taxon>
    </lineage>
</organism>
<evidence type="ECO:0000313" key="7">
    <source>
        <dbReference type="EMBL" id="RWS25818.1"/>
    </source>
</evidence>
<dbReference type="GO" id="GO:0031397">
    <property type="term" value="P:negative regulation of protein ubiquitination"/>
    <property type="evidence" value="ECO:0007669"/>
    <property type="project" value="TreeGrafter"/>
</dbReference>
<dbReference type="STRING" id="299467.A0A443SE76"/>